<organism evidence="1 2">
    <name type="scientific">Microbacterium soli</name>
    <dbReference type="NCBI Taxonomy" id="446075"/>
    <lineage>
        <taxon>Bacteria</taxon>
        <taxon>Bacillati</taxon>
        <taxon>Actinomycetota</taxon>
        <taxon>Actinomycetes</taxon>
        <taxon>Micrococcales</taxon>
        <taxon>Microbacteriaceae</taxon>
        <taxon>Microbacterium</taxon>
    </lineage>
</organism>
<name>A0ABP7MPP0_9MICO</name>
<keyword evidence="2" id="KW-1185">Reference proteome</keyword>
<accession>A0ABP7MPP0</accession>
<gene>
    <name evidence="1" type="ORF">GCM10022383_03330</name>
</gene>
<evidence type="ECO:0000313" key="2">
    <source>
        <dbReference type="Proteomes" id="UP001501591"/>
    </source>
</evidence>
<comment type="caution">
    <text evidence="1">The sequence shown here is derived from an EMBL/GenBank/DDBJ whole genome shotgun (WGS) entry which is preliminary data.</text>
</comment>
<dbReference type="EMBL" id="BAABCP010000001">
    <property type="protein sequence ID" value="GAA3927666.1"/>
    <property type="molecule type" value="Genomic_DNA"/>
</dbReference>
<reference evidence="2" key="1">
    <citation type="journal article" date="2019" name="Int. J. Syst. Evol. Microbiol.">
        <title>The Global Catalogue of Microorganisms (GCM) 10K type strain sequencing project: providing services to taxonomists for standard genome sequencing and annotation.</title>
        <authorList>
            <consortium name="The Broad Institute Genomics Platform"/>
            <consortium name="The Broad Institute Genome Sequencing Center for Infectious Disease"/>
            <person name="Wu L."/>
            <person name="Ma J."/>
        </authorList>
    </citation>
    <scope>NUCLEOTIDE SEQUENCE [LARGE SCALE GENOMIC DNA]</scope>
    <source>
        <strain evidence="2">JCM 17024</strain>
    </source>
</reference>
<dbReference type="Proteomes" id="UP001501591">
    <property type="component" value="Unassembled WGS sequence"/>
</dbReference>
<evidence type="ECO:0000313" key="1">
    <source>
        <dbReference type="EMBL" id="GAA3927666.1"/>
    </source>
</evidence>
<protein>
    <submittedName>
        <fullName evidence="1">Uncharacterized protein</fullName>
    </submittedName>
</protein>
<proteinExistence type="predicted"/>
<sequence length="103" mass="11840">MIELESPVVYLKFSHYFGRRVLQAYAHRPIEDVQSVRSGESNEEKAAHRGRRENFLYALAKSASQLSWDGNRRGKNAEPGELIRGERPGDFEDFVIIQQFKTG</sequence>